<evidence type="ECO:0000313" key="2">
    <source>
        <dbReference type="EMBL" id="KAF2115957.1"/>
    </source>
</evidence>
<dbReference type="Proteomes" id="UP000799770">
    <property type="component" value="Unassembled WGS sequence"/>
</dbReference>
<dbReference type="AlphaFoldDB" id="A0A6A5ZB79"/>
<gene>
    <name evidence="2" type="ORF">BDV96DRAFT_61557</name>
</gene>
<keyword evidence="3" id="KW-1185">Reference proteome</keyword>
<reference evidence="2" key="1">
    <citation type="journal article" date="2020" name="Stud. Mycol.">
        <title>101 Dothideomycetes genomes: a test case for predicting lifestyles and emergence of pathogens.</title>
        <authorList>
            <person name="Haridas S."/>
            <person name="Albert R."/>
            <person name="Binder M."/>
            <person name="Bloem J."/>
            <person name="Labutti K."/>
            <person name="Salamov A."/>
            <person name="Andreopoulos B."/>
            <person name="Baker S."/>
            <person name="Barry K."/>
            <person name="Bills G."/>
            <person name="Bluhm B."/>
            <person name="Cannon C."/>
            <person name="Castanera R."/>
            <person name="Culley D."/>
            <person name="Daum C."/>
            <person name="Ezra D."/>
            <person name="Gonzalez J."/>
            <person name="Henrissat B."/>
            <person name="Kuo A."/>
            <person name="Liang C."/>
            <person name="Lipzen A."/>
            <person name="Lutzoni F."/>
            <person name="Magnuson J."/>
            <person name="Mondo S."/>
            <person name="Nolan M."/>
            <person name="Ohm R."/>
            <person name="Pangilinan J."/>
            <person name="Park H.-J."/>
            <person name="Ramirez L."/>
            <person name="Alfaro M."/>
            <person name="Sun H."/>
            <person name="Tritt A."/>
            <person name="Yoshinaga Y."/>
            <person name="Zwiers L.-H."/>
            <person name="Turgeon B."/>
            <person name="Goodwin S."/>
            <person name="Spatafora J."/>
            <person name="Crous P."/>
            <person name="Grigoriev I."/>
        </authorList>
    </citation>
    <scope>NUCLEOTIDE SEQUENCE</scope>
    <source>
        <strain evidence="2">CBS 627.86</strain>
    </source>
</reference>
<proteinExistence type="predicted"/>
<organism evidence="2 3">
    <name type="scientific">Lophiotrema nucula</name>
    <dbReference type="NCBI Taxonomy" id="690887"/>
    <lineage>
        <taxon>Eukaryota</taxon>
        <taxon>Fungi</taxon>
        <taxon>Dikarya</taxon>
        <taxon>Ascomycota</taxon>
        <taxon>Pezizomycotina</taxon>
        <taxon>Dothideomycetes</taxon>
        <taxon>Pleosporomycetidae</taxon>
        <taxon>Pleosporales</taxon>
        <taxon>Lophiotremataceae</taxon>
        <taxon>Lophiotrema</taxon>
    </lineage>
</organism>
<feature type="compositionally biased region" description="Polar residues" evidence="1">
    <location>
        <begin position="1"/>
        <end position="21"/>
    </location>
</feature>
<dbReference type="EMBL" id="ML977322">
    <property type="protein sequence ID" value="KAF2115957.1"/>
    <property type="molecule type" value="Genomic_DNA"/>
</dbReference>
<feature type="region of interest" description="Disordered" evidence="1">
    <location>
        <begin position="1"/>
        <end position="25"/>
    </location>
</feature>
<name>A0A6A5ZB79_9PLEO</name>
<evidence type="ECO:0000256" key="1">
    <source>
        <dbReference type="SAM" id="MobiDB-lite"/>
    </source>
</evidence>
<protein>
    <submittedName>
        <fullName evidence="2">Uncharacterized protein</fullName>
    </submittedName>
</protein>
<sequence length="381" mass="43910">MSQASGTTLRPTTPASNQQPHATRKKSMRVPLEVLRLVLRWAEAGFSLEELFDVRLVSKLLNEETISIAFTSGRLDRTLRSQSNLWRCCPPTLQRTYLYLRVNYHWKYPSIFSTLLSRSIEMRATNKGVNDDPIVKELMLEDALNNFDLDVLSQRFTNNSWISFVQGRGLRQWLDRYDSMGIATYPDAEMNLKLYLLLRMLGIRDGYRLHWRHIYKLLEDPISEEYKASFVHDVLRLFLGQGGNISLAAMLESDIGSHLSLISLTDPILEVAKWHNQWTTACILHQAIGGNAIGLTNRNKLLIKFAQAIVDTVGHGEVKVARYIIERLSDGSGIRGMHGLYEEIWGEMYREDNEDRLFGDFLLRVKHRLKRTWDDEIAQAL</sequence>
<accession>A0A6A5ZB79</accession>
<evidence type="ECO:0000313" key="3">
    <source>
        <dbReference type="Proteomes" id="UP000799770"/>
    </source>
</evidence>